<name>A0A151M7W5_ALLMI</name>
<evidence type="ECO:0000313" key="1">
    <source>
        <dbReference type="EMBL" id="KYO20606.1"/>
    </source>
</evidence>
<proteinExistence type="predicted"/>
<evidence type="ECO:0000313" key="2">
    <source>
        <dbReference type="Proteomes" id="UP000050525"/>
    </source>
</evidence>
<gene>
    <name evidence="1" type="ORF">Y1Q_0012508</name>
</gene>
<keyword evidence="2" id="KW-1185">Reference proteome</keyword>
<reference evidence="1 2" key="1">
    <citation type="journal article" date="2012" name="Genome Biol.">
        <title>Sequencing three crocodilian genomes to illuminate the evolution of archosaurs and amniotes.</title>
        <authorList>
            <person name="St John J.A."/>
            <person name="Braun E.L."/>
            <person name="Isberg S.R."/>
            <person name="Miles L.G."/>
            <person name="Chong A.Y."/>
            <person name="Gongora J."/>
            <person name="Dalzell P."/>
            <person name="Moran C."/>
            <person name="Bed'hom B."/>
            <person name="Abzhanov A."/>
            <person name="Burgess S.C."/>
            <person name="Cooksey A.M."/>
            <person name="Castoe T.A."/>
            <person name="Crawford N.G."/>
            <person name="Densmore L.D."/>
            <person name="Drew J.C."/>
            <person name="Edwards S.V."/>
            <person name="Faircloth B.C."/>
            <person name="Fujita M.K."/>
            <person name="Greenwold M.J."/>
            <person name="Hoffmann F.G."/>
            <person name="Howard J.M."/>
            <person name="Iguchi T."/>
            <person name="Janes D.E."/>
            <person name="Khan S.Y."/>
            <person name="Kohno S."/>
            <person name="de Koning A.J."/>
            <person name="Lance S.L."/>
            <person name="McCarthy F.M."/>
            <person name="McCormack J.E."/>
            <person name="Merchant M.E."/>
            <person name="Peterson D.G."/>
            <person name="Pollock D.D."/>
            <person name="Pourmand N."/>
            <person name="Raney B.J."/>
            <person name="Roessler K.A."/>
            <person name="Sanford J.R."/>
            <person name="Sawyer R.H."/>
            <person name="Schmidt C.J."/>
            <person name="Triplett E.W."/>
            <person name="Tuberville T.D."/>
            <person name="Venegas-Anaya M."/>
            <person name="Howard J.T."/>
            <person name="Jarvis E.D."/>
            <person name="Guillette L.J.Jr."/>
            <person name="Glenn T.C."/>
            <person name="Green R.E."/>
            <person name="Ray D.A."/>
        </authorList>
    </citation>
    <scope>NUCLEOTIDE SEQUENCE [LARGE SCALE GENOMIC DNA]</scope>
    <source>
        <strain evidence="1">KSC_2009_1</strain>
    </source>
</reference>
<sequence length="70" mass="8089">MKKRNVIENRRLSADLYNCGRKLGVWTLSVFQKLHDISTLTSEISENIAQREQKQEAPIFFLGVLGMPRL</sequence>
<accession>A0A151M7W5</accession>
<dbReference type="Proteomes" id="UP000050525">
    <property type="component" value="Unassembled WGS sequence"/>
</dbReference>
<dbReference type="EMBL" id="AKHW03006358">
    <property type="protein sequence ID" value="KYO20606.1"/>
    <property type="molecule type" value="Genomic_DNA"/>
</dbReference>
<comment type="caution">
    <text evidence="1">The sequence shown here is derived from an EMBL/GenBank/DDBJ whole genome shotgun (WGS) entry which is preliminary data.</text>
</comment>
<protein>
    <submittedName>
        <fullName evidence="1">Uncharacterized protein</fullName>
    </submittedName>
</protein>
<dbReference type="AlphaFoldDB" id="A0A151M7W5"/>
<organism evidence="1 2">
    <name type="scientific">Alligator mississippiensis</name>
    <name type="common">American alligator</name>
    <dbReference type="NCBI Taxonomy" id="8496"/>
    <lineage>
        <taxon>Eukaryota</taxon>
        <taxon>Metazoa</taxon>
        <taxon>Chordata</taxon>
        <taxon>Craniata</taxon>
        <taxon>Vertebrata</taxon>
        <taxon>Euteleostomi</taxon>
        <taxon>Archelosauria</taxon>
        <taxon>Archosauria</taxon>
        <taxon>Crocodylia</taxon>
        <taxon>Alligatoridae</taxon>
        <taxon>Alligatorinae</taxon>
        <taxon>Alligator</taxon>
    </lineage>
</organism>